<dbReference type="RefSeq" id="WP_311663249.1">
    <property type="nucleotide sequence ID" value="NZ_JAVRHT010000018.1"/>
</dbReference>
<protein>
    <recommendedName>
        <fullName evidence="3">Lipoprotein</fullName>
    </recommendedName>
</protein>
<accession>A0ABU3BRE5</accession>
<proteinExistence type="predicted"/>
<evidence type="ECO:0008006" key="3">
    <source>
        <dbReference type="Google" id="ProtNLM"/>
    </source>
</evidence>
<sequence>MRRPALAAVLLVAAGCDSNGAPVSDAELLTDARAYRAQVTSSAVTFEAGLTYTNASDETVYFTGCQLPESPVLEKRVGSEWVVAVNPVYLLCLSQPLAVAPGESVDYVAGFHGCTGDRCAPEWLPGPAPETVPGTYRLVTAVATAVEGGLPAESRAVVSNEFRVDVAGGLR</sequence>
<dbReference type="PROSITE" id="PS51257">
    <property type="entry name" value="PROKAR_LIPOPROTEIN"/>
    <property type="match status" value="1"/>
</dbReference>
<gene>
    <name evidence="1" type="ORF">RM540_08905</name>
</gene>
<keyword evidence="2" id="KW-1185">Reference proteome</keyword>
<reference evidence="1 2" key="1">
    <citation type="submission" date="2023-09" db="EMBL/GenBank/DDBJ databases">
        <authorList>
            <person name="Rey-Velasco X."/>
        </authorList>
    </citation>
    <scope>NUCLEOTIDE SEQUENCE [LARGE SCALE GENOMIC DNA]</scope>
    <source>
        <strain evidence="1 2">F394</strain>
    </source>
</reference>
<comment type="caution">
    <text evidence="1">The sequence shown here is derived from an EMBL/GenBank/DDBJ whole genome shotgun (WGS) entry which is preliminary data.</text>
</comment>
<dbReference type="Proteomes" id="UP001267426">
    <property type="component" value="Unassembled WGS sequence"/>
</dbReference>
<organism evidence="1 2">
    <name type="scientific">Rubrivirga litoralis</name>
    <dbReference type="NCBI Taxonomy" id="3075598"/>
    <lineage>
        <taxon>Bacteria</taxon>
        <taxon>Pseudomonadati</taxon>
        <taxon>Rhodothermota</taxon>
        <taxon>Rhodothermia</taxon>
        <taxon>Rhodothermales</taxon>
        <taxon>Rubricoccaceae</taxon>
        <taxon>Rubrivirga</taxon>
    </lineage>
</organism>
<dbReference type="EMBL" id="JAVRHT010000018">
    <property type="protein sequence ID" value="MDT0631861.1"/>
    <property type="molecule type" value="Genomic_DNA"/>
</dbReference>
<name>A0ABU3BRE5_9BACT</name>
<evidence type="ECO:0000313" key="2">
    <source>
        <dbReference type="Proteomes" id="UP001267426"/>
    </source>
</evidence>
<evidence type="ECO:0000313" key="1">
    <source>
        <dbReference type="EMBL" id="MDT0631861.1"/>
    </source>
</evidence>